<dbReference type="InterPro" id="IPR029001">
    <property type="entry name" value="ITPase-like_fam"/>
</dbReference>
<evidence type="ECO:0000256" key="4">
    <source>
        <dbReference type="SAM" id="MobiDB-lite"/>
    </source>
</evidence>
<comment type="caution">
    <text evidence="6">The sequence shown here is derived from an EMBL/GenBank/DDBJ whole genome shotgun (WGS) entry which is preliminary data.</text>
</comment>
<proteinExistence type="inferred from homology"/>
<evidence type="ECO:0000259" key="5">
    <source>
        <dbReference type="Pfam" id="PF01931"/>
    </source>
</evidence>
<dbReference type="Pfam" id="PF01931">
    <property type="entry name" value="NTPase_I-T"/>
    <property type="match status" value="1"/>
</dbReference>
<evidence type="ECO:0000256" key="3">
    <source>
        <dbReference type="ARBA" id="ARBA00023034"/>
    </source>
</evidence>
<sequence>MNDESNGESTFEFVDKRVEEMTITGDLTKNDSSSNMSSSSTGNLLSNIAPPSALPSFIANPVQIASSSTSSTANDDKSNSQIDHSADVQTKQPQDNQQIQQPAGPSETVSEKLSRSSSQDSNQFFDAGLVGSNLFSWVKTNVVNSNVLSKVAEKAKSSVNTMITTLDPQMREFIYSGGDCKIIVATNEEGKISPVREAFQSVFGKATVSGMSVDTAAVPKTPIGFAAAVKSAESQIKLAKYSHDIPDDIPIIAVQNFIHEIDDDKWYELAVILMEDKKNNVNLQTFSQMTPVPSQFVEIAKTETPDDYPLITLGLAISIDELMADNLQVSKNEWHHALTGVSRRDSLLLAAQSLAGIYKNTIAIV</sequence>
<dbReference type="GO" id="GO:0034237">
    <property type="term" value="F:protein kinase A regulatory subunit binding"/>
    <property type="evidence" value="ECO:0007669"/>
    <property type="project" value="TreeGrafter"/>
</dbReference>
<dbReference type="OrthoDB" id="4968544at2759"/>
<dbReference type="AlphaFoldDB" id="A0A834Y3Z7"/>
<feature type="region of interest" description="Disordered" evidence="4">
    <location>
        <begin position="67"/>
        <end position="117"/>
    </location>
</feature>
<keyword evidence="3" id="KW-0333">Golgi apparatus</keyword>
<comment type="similarity">
    <text evidence="2">Belongs to the PRRC1 family.</text>
</comment>
<dbReference type="PANTHER" id="PTHR23276">
    <property type="entry name" value="PROTEIN PRRC1"/>
    <property type="match status" value="1"/>
</dbReference>
<dbReference type="PANTHER" id="PTHR23276:SF2">
    <property type="entry name" value="PROTEIN PRRC1"/>
    <property type="match status" value="1"/>
</dbReference>
<evidence type="ECO:0000313" key="6">
    <source>
        <dbReference type="EMBL" id="KAF7997347.1"/>
    </source>
</evidence>
<feature type="compositionally biased region" description="Low complexity" evidence="4">
    <location>
        <begin position="30"/>
        <end position="47"/>
    </location>
</feature>
<evidence type="ECO:0000313" key="7">
    <source>
        <dbReference type="Proteomes" id="UP000639338"/>
    </source>
</evidence>
<dbReference type="Gene3D" id="3.90.950.10">
    <property type="match status" value="1"/>
</dbReference>
<evidence type="ECO:0000256" key="2">
    <source>
        <dbReference type="ARBA" id="ARBA00010298"/>
    </source>
</evidence>
<reference evidence="6 7" key="1">
    <citation type="submission" date="2020-08" db="EMBL/GenBank/DDBJ databases">
        <title>Aphidius gifuensis genome sequencing and assembly.</title>
        <authorList>
            <person name="Du Z."/>
        </authorList>
    </citation>
    <scope>NUCLEOTIDE SEQUENCE [LARGE SCALE GENOMIC DNA]</scope>
    <source>
        <strain evidence="6">YNYX2018</strain>
        <tissue evidence="6">Adults</tissue>
    </source>
</reference>
<dbReference type="EMBL" id="JACMRX010000001">
    <property type="protein sequence ID" value="KAF7997347.1"/>
    <property type="molecule type" value="Genomic_DNA"/>
</dbReference>
<dbReference type="SUPFAM" id="SSF52972">
    <property type="entry name" value="ITPase-like"/>
    <property type="match status" value="1"/>
</dbReference>
<comment type="subcellular location">
    <subcellularLocation>
        <location evidence="1">Golgi apparatus</location>
    </subcellularLocation>
</comment>
<evidence type="ECO:0000256" key="1">
    <source>
        <dbReference type="ARBA" id="ARBA00004555"/>
    </source>
</evidence>
<feature type="domain" description="Non-canonical purine NTP phosphatase/PRRC1" evidence="5">
    <location>
        <begin position="187"/>
        <end position="299"/>
    </location>
</feature>
<protein>
    <recommendedName>
        <fullName evidence="5">Non-canonical purine NTP phosphatase/PRRC1 domain-containing protein</fullName>
    </recommendedName>
</protein>
<dbReference type="GO" id="GO:0005794">
    <property type="term" value="C:Golgi apparatus"/>
    <property type="evidence" value="ECO:0007669"/>
    <property type="project" value="UniProtKB-SubCell"/>
</dbReference>
<feature type="region of interest" description="Disordered" evidence="4">
    <location>
        <begin position="22"/>
        <end position="50"/>
    </location>
</feature>
<dbReference type="InterPro" id="IPR026533">
    <property type="entry name" value="NTPase/PRRC1"/>
</dbReference>
<organism evidence="6 7">
    <name type="scientific">Aphidius gifuensis</name>
    <name type="common">Parasitoid wasp</name>
    <dbReference type="NCBI Taxonomy" id="684658"/>
    <lineage>
        <taxon>Eukaryota</taxon>
        <taxon>Metazoa</taxon>
        <taxon>Ecdysozoa</taxon>
        <taxon>Arthropoda</taxon>
        <taxon>Hexapoda</taxon>
        <taxon>Insecta</taxon>
        <taxon>Pterygota</taxon>
        <taxon>Neoptera</taxon>
        <taxon>Endopterygota</taxon>
        <taxon>Hymenoptera</taxon>
        <taxon>Apocrita</taxon>
        <taxon>Ichneumonoidea</taxon>
        <taxon>Braconidae</taxon>
        <taxon>Aphidiinae</taxon>
        <taxon>Aphidius</taxon>
    </lineage>
</organism>
<keyword evidence="7" id="KW-1185">Reference proteome</keyword>
<accession>A0A834Y3Z7</accession>
<dbReference type="InterPro" id="IPR026534">
    <property type="entry name" value="PRRC1"/>
</dbReference>
<gene>
    <name evidence="6" type="ORF">HCN44_005624</name>
</gene>
<dbReference type="Proteomes" id="UP000639338">
    <property type="component" value="Unassembled WGS sequence"/>
</dbReference>
<feature type="compositionally biased region" description="Low complexity" evidence="4">
    <location>
        <begin position="89"/>
        <end position="101"/>
    </location>
</feature>
<name>A0A834Y3Z7_APHGI</name>